<feature type="transmembrane region" description="Helical" evidence="1">
    <location>
        <begin position="241"/>
        <end position="264"/>
    </location>
</feature>
<comment type="caution">
    <text evidence="3">The sequence shown here is derived from an EMBL/GenBank/DDBJ whole genome shotgun (WGS) entry which is preliminary data.</text>
</comment>
<dbReference type="GO" id="GO:0016020">
    <property type="term" value="C:membrane"/>
    <property type="evidence" value="ECO:0007669"/>
    <property type="project" value="InterPro"/>
</dbReference>
<dbReference type="AlphaFoldDB" id="A0A0G0Q7J4"/>
<feature type="transmembrane region" description="Helical" evidence="1">
    <location>
        <begin position="215"/>
        <end position="234"/>
    </location>
</feature>
<evidence type="ECO:0000313" key="3">
    <source>
        <dbReference type="EMBL" id="KKR33301.1"/>
    </source>
</evidence>
<dbReference type="InterPro" id="IPR037185">
    <property type="entry name" value="EmrE-like"/>
</dbReference>
<dbReference type="InterPro" id="IPR000620">
    <property type="entry name" value="EamA_dom"/>
</dbReference>
<name>A0A0G0Q7J4_9BACT</name>
<feature type="domain" description="EamA" evidence="2">
    <location>
        <begin position="148"/>
        <end position="288"/>
    </location>
</feature>
<organism evidence="3 4">
    <name type="scientific">Candidatus Gottesmanbacteria bacterium GW2011_GWC2_39_8</name>
    <dbReference type="NCBI Taxonomy" id="1618450"/>
    <lineage>
        <taxon>Bacteria</taxon>
        <taxon>Candidatus Gottesmaniibacteriota</taxon>
    </lineage>
</organism>
<feature type="transmembrane region" description="Helical" evidence="1">
    <location>
        <begin position="98"/>
        <end position="115"/>
    </location>
</feature>
<feature type="transmembrane region" description="Helical" evidence="1">
    <location>
        <begin position="144"/>
        <end position="165"/>
    </location>
</feature>
<dbReference type="SUPFAM" id="SSF103481">
    <property type="entry name" value="Multidrug resistance efflux transporter EmrE"/>
    <property type="match status" value="2"/>
</dbReference>
<evidence type="ECO:0000256" key="1">
    <source>
        <dbReference type="SAM" id="Phobius"/>
    </source>
</evidence>
<feature type="transmembrane region" description="Helical" evidence="1">
    <location>
        <begin position="270"/>
        <end position="288"/>
    </location>
</feature>
<proteinExistence type="predicted"/>
<feature type="transmembrane region" description="Helical" evidence="1">
    <location>
        <begin position="37"/>
        <end position="54"/>
    </location>
</feature>
<feature type="domain" description="EamA" evidence="2">
    <location>
        <begin position="4"/>
        <end position="138"/>
    </location>
</feature>
<feature type="transmembrane region" description="Helical" evidence="1">
    <location>
        <begin position="7"/>
        <end position="25"/>
    </location>
</feature>
<protein>
    <recommendedName>
        <fullName evidence="2">EamA domain-containing protein</fullName>
    </recommendedName>
</protein>
<sequence>MKNKGIIYLVFAGVCYGIMGLLIRLLNNQIPPFAQVFLRYVVAFSLACLFAIQHKTNLKMNSVKDYIVMFSIGILGYGLTNALFTLSVINTTLANAEFLFSTFIIMTPLLGIFLLKERPGKFLWSAVILATFGTYLLFKPSGTNGIQGEIFALIAAVFTSLYYIGSRNLKKYSAITLMVYSTLSGVISVGLISLLTETSFFINTSNQSITSVSPFTWLIVLFFGADNFLAWLFLNKGFQTVKAGVGSIILLLEPIIGTLTGIIIYKEYPVLATILGIFAILGAIILVIKEEK</sequence>
<feature type="transmembrane region" description="Helical" evidence="1">
    <location>
        <begin position="122"/>
        <end position="138"/>
    </location>
</feature>
<accession>A0A0G0Q7J4</accession>
<keyword evidence="1" id="KW-0812">Transmembrane</keyword>
<evidence type="ECO:0000259" key="2">
    <source>
        <dbReference type="Pfam" id="PF00892"/>
    </source>
</evidence>
<evidence type="ECO:0000313" key="4">
    <source>
        <dbReference type="Proteomes" id="UP000034539"/>
    </source>
</evidence>
<dbReference type="EMBL" id="LBXN01000019">
    <property type="protein sequence ID" value="KKR33301.1"/>
    <property type="molecule type" value="Genomic_DNA"/>
</dbReference>
<dbReference type="Proteomes" id="UP000034539">
    <property type="component" value="Unassembled WGS sequence"/>
</dbReference>
<dbReference type="PANTHER" id="PTHR22911">
    <property type="entry name" value="ACYL-MALONYL CONDENSING ENZYME-RELATED"/>
    <property type="match status" value="1"/>
</dbReference>
<gene>
    <name evidence="3" type="ORF">UT63_C0019G0023</name>
</gene>
<keyword evidence="1" id="KW-0472">Membrane</keyword>
<dbReference type="Pfam" id="PF00892">
    <property type="entry name" value="EamA"/>
    <property type="match status" value="2"/>
</dbReference>
<feature type="transmembrane region" description="Helical" evidence="1">
    <location>
        <begin position="66"/>
        <end position="86"/>
    </location>
</feature>
<reference evidence="3 4" key="1">
    <citation type="journal article" date="2015" name="Nature">
        <title>rRNA introns, odd ribosomes, and small enigmatic genomes across a large radiation of phyla.</title>
        <authorList>
            <person name="Brown C.T."/>
            <person name="Hug L.A."/>
            <person name="Thomas B.C."/>
            <person name="Sharon I."/>
            <person name="Castelle C.J."/>
            <person name="Singh A."/>
            <person name="Wilkins M.J."/>
            <person name="Williams K.H."/>
            <person name="Banfield J.F."/>
        </authorList>
    </citation>
    <scope>NUCLEOTIDE SEQUENCE [LARGE SCALE GENOMIC DNA]</scope>
</reference>
<keyword evidence="1" id="KW-1133">Transmembrane helix</keyword>
<feature type="transmembrane region" description="Helical" evidence="1">
    <location>
        <begin position="177"/>
        <end position="195"/>
    </location>
</feature>